<dbReference type="Pfam" id="PF12705">
    <property type="entry name" value="PDDEXK_1"/>
    <property type="match status" value="1"/>
</dbReference>
<proteinExistence type="predicted"/>
<gene>
    <name evidence="2" type="ORF">EDC39_11234</name>
</gene>
<name>A0A5D3WHE1_9BACT</name>
<feature type="domain" description="PD-(D/E)XK endonuclease-like" evidence="1">
    <location>
        <begin position="84"/>
        <end position="215"/>
    </location>
</feature>
<dbReference type="RefSeq" id="WP_148896591.1">
    <property type="nucleotide sequence ID" value="NZ_VNIB01000012.1"/>
</dbReference>
<keyword evidence="3" id="KW-1185">Reference proteome</keyword>
<organism evidence="2 3">
    <name type="scientific">Geothermobacter ehrlichii</name>
    <dbReference type="NCBI Taxonomy" id="213224"/>
    <lineage>
        <taxon>Bacteria</taxon>
        <taxon>Pseudomonadati</taxon>
        <taxon>Thermodesulfobacteriota</taxon>
        <taxon>Desulfuromonadia</taxon>
        <taxon>Desulfuromonadales</taxon>
        <taxon>Geothermobacteraceae</taxon>
        <taxon>Geothermobacter</taxon>
    </lineage>
</organism>
<evidence type="ECO:0000259" key="1">
    <source>
        <dbReference type="Pfam" id="PF12705"/>
    </source>
</evidence>
<dbReference type="InterPro" id="IPR011604">
    <property type="entry name" value="PDDEXK-like_dom_sf"/>
</dbReference>
<accession>A0A5D3WHE1</accession>
<dbReference type="AlphaFoldDB" id="A0A5D3WHE1"/>
<evidence type="ECO:0000313" key="2">
    <source>
        <dbReference type="EMBL" id="TYO96746.1"/>
    </source>
</evidence>
<dbReference type="OrthoDB" id="5391691at2"/>
<reference evidence="2 3" key="1">
    <citation type="submission" date="2019-07" db="EMBL/GenBank/DDBJ databases">
        <title>Genomic Encyclopedia of Type Strains, Phase IV (KMG-IV): sequencing the most valuable type-strain genomes for metagenomic binning, comparative biology and taxonomic classification.</title>
        <authorList>
            <person name="Goeker M."/>
        </authorList>
    </citation>
    <scope>NUCLEOTIDE SEQUENCE [LARGE SCALE GENOMIC DNA]</scope>
    <source>
        <strain evidence="2 3">SS015</strain>
    </source>
</reference>
<protein>
    <recommendedName>
        <fullName evidence="1">PD-(D/E)XK endonuclease-like domain-containing protein</fullName>
    </recommendedName>
</protein>
<evidence type="ECO:0000313" key="3">
    <source>
        <dbReference type="Proteomes" id="UP000324159"/>
    </source>
</evidence>
<dbReference type="InterPro" id="IPR038726">
    <property type="entry name" value="PDDEXK_AddAB-type"/>
</dbReference>
<dbReference type="Gene3D" id="3.90.320.10">
    <property type="match status" value="1"/>
</dbReference>
<dbReference type="EMBL" id="VNIB01000012">
    <property type="protein sequence ID" value="TYO96746.1"/>
    <property type="molecule type" value="Genomic_DNA"/>
</dbReference>
<dbReference type="Proteomes" id="UP000324159">
    <property type="component" value="Unassembled WGS sequence"/>
</dbReference>
<comment type="caution">
    <text evidence="2">The sequence shown here is derived from an EMBL/GenBank/DDBJ whole genome shotgun (WGS) entry which is preliminary data.</text>
</comment>
<sequence>MSKLQAFLENALREQSKKNSSHLGDRSRYVGASDIAGCPRKAVLSKINPQPHDAATLLRFSRGHAAEDLIDSIFRAGGLTPQREVELSHPDFPEIKCHIDFLFHSRASGRFHVMELKTVGGIPDAPYEGWVNQLHVQMGLLELNNPGAPIGGSILAVDLNAGEWREFNSYTPNRVLFDALITKGRHILASLKQPEKAQAEPGRLCGSCDYRADCPAFTEGAVEIPGEIRTLAARYLEKTETKKALDRDIRELKEEILGFTGPDFRGLSDSFQVCAFEVGPSETVDTRRLKEKFPEAYEKVKKERAGYTRLEVTRVEKKAAKAAA</sequence>